<evidence type="ECO:0000313" key="9">
    <source>
        <dbReference type="EMBL" id="CAE8582419.1"/>
    </source>
</evidence>
<evidence type="ECO:0000313" key="10">
    <source>
        <dbReference type="Proteomes" id="UP000654075"/>
    </source>
</evidence>
<evidence type="ECO:0000256" key="3">
    <source>
        <dbReference type="ARBA" id="ARBA00022448"/>
    </source>
</evidence>
<sequence length="434" mass="46944">MAANTGTMCLTEPQIPATNIGQPQQPDDMEPIEAQVANELGQEKQQDAPNEPEIAFFERYLSVWVLLCMIVGGLIGYYAPQVADVLAKAEFAQINGVVAALLWIMIFPMLVQIDFTSIVAVRKTPGAIILTSAVNFLVAPFTMYGLAQLFFRSFYTSVIPDEELRDSYIAGLIILAGAPCTAMVFVWSTLMGGDGAYTLVQVVFNDLLMLFLYVPTAVLLIGASNIALPWETIILAVVLFLVVPLMISAGIRSVVVRNYGEKFLQDRVVAPCAPLTKAGLLAMLVLIFIFQGKQIGNKLLDIVLLAVPIVIQVVVTFGITYVFGYFTCMPHSRLGPAALIATSNFFELAVAVAISAYGVDSGAALATVVGVLVEVPVMLALVKFCNRMKPRLDAKCTGCDVNCARSRDMGELLVAKLSPEGPVRQRQQHQQGEA</sequence>
<dbReference type="PANTHER" id="PTHR43057">
    <property type="entry name" value="ARSENITE EFFLUX TRANSPORTER"/>
    <property type="match status" value="1"/>
</dbReference>
<evidence type="ECO:0000256" key="5">
    <source>
        <dbReference type="ARBA" id="ARBA00022692"/>
    </source>
</evidence>
<keyword evidence="10" id="KW-1185">Reference proteome</keyword>
<dbReference type="EMBL" id="CAJNNV010000388">
    <property type="protein sequence ID" value="CAE8582419.1"/>
    <property type="molecule type" value="Genomic_DNA"/>
</dbReference>
<comment type="caution">
    <text evidence="9">The sequence shown here is derived from an EMBL/GenBank/DDBJ whole genome shotgun (WGS) entry which is preliminary data.</text>
</comment>
<evidence type="ECO:0000256" key="4">
    <source>
        <dbReference type="ARBA" id="ARBA00022475"/>
    </source>
</evidence>
<feature type="transmembrane region" description="Helical" evidence="8">
    <location>
        <begin position="127"/>
        <end position="147"/>
    </location>
</feature>
<dbReference type="InterPro" id="IPR004706">
    <property type="entry name" value="Arsenical-R_Acr3"/>
</dbReference>
<dbReference type="OrthoDB" id="8299830at2759"/>
<feature type="transmembrane region" description="Helical" evidence="8">
    <location>
        <begin position="167"/>
        <end position="190"/>
    </location>
</feature>
<dbReference type="Proteomes" id="UP000654075">
    <property type="component" value="Unassembled WGS sequence"/>
</dbReference>
<dbReference type="Gene3D" id="1.20.1530.20">
    <property type="match status" value="1"/>
</dbReference>
<evidence type="ECO:0000256" key="2">
    <source>
        <dbReference type="ARBA" id="ARBA00010110"/>
    </source>
</evidence>
<dbReference type="GO" id="GO:0015297">
    <property type="term" value="F:antiporter activity"/>
    <property type="evidence" value="ECO:0007669"/>
    <property type="project" value="InterPro"/>
</dbReference>
<dbReference type="InterPro" id="IPR002657">
    <property type="entry name" value="BilAc:Na_symport/Acr3"/>
</dbReference>
<feature type="transmembrane region" description="Helical" evidence="8">
    <location>
        <begin position="60"/>
        <end position="79"/>
    </location>
</feature>
<comment type="similarity">
    <text evidence="2">Belongs to the arsenical resistance-3 (ACR3) (TC 2.A.59) family.</text>
</comment>
<keyword evidence="5 8" id="KW-0812">Transmembrane</keyword>
<name>A0A813D4E7_POLGL</name>
<evidence type="ECO:0000256" key="6">
    <source>
        <dbReference type="ARBA" id="ARBA00022989"/>
    </source>
</evidence>
<organism evidence="9 10">
    <name type="scientific">Polarella glacialis</name>
    <name type="common">Dinoflagellate</name>
    <dbReference type="NCBI Taxonomy" id="89957"/>
    <lineage>
        <taxon>Eukaryota</taxon>
        <taxon>Sar</taxon>
        <taxon>Alveolata</taxon>
        <taxon>Dinophyceae</taxon>
        <taxon>Suessiales</taxon>
        <taxon>Suessiaceae</taxon>
        <taxon>Polarella</taxon>
    </lineage>
</organism>
<keyword evidence="6 8" id="KW-1133">Transmembrane helix</keyword>
<dbReference type="PANTHER" id="PTHR43057:SF1">
    <property type="entry name" value="ARSENICAL-RESISTANCE PROTEIN 3"/>
    <property type="match status" value="1"/>
</dbReference>
<feature type="transmembrane region" description="Helical" evidence="8">
    <location>
        <begin position="268"/>
        <end position="290"/>
    </location>
</feature>
<dbReference type="OMA" id="MVLMWGY"/>
<dbReference type="Pfam" id="PF01758">
    <property type="entry name" value="SBF"/>
    <property type="match status" value="1"/>
</dbReference>
<keyword evidence="3" id="KW-0813">Transport</keyword>
<protein>
    <recommendedName>
        <fullName evidence="11">Arsenite transporter</fullName>
    </recommendedName>
</protein>
<dbReference type="InterPro" id="IPR038770">
    <property type="entry name" value="Na+/solute_symporter_sf"/>
</dbReference>
<feature type="transmembrane region" description="Helical" evidence="8">
    <location>
        <begin position="233"/>
        <end position="256"/>
    </location>
</feature>
<keyword evidence="4" id="KW-1003">Cell membrane</keyword>
<proteinExistence type="inferred from homology"/>
<feature type="transmembrane region" description="Helical" evidence="8">
    <location>
        <begin position="302"/>
        <end position="326"/>
    </location>
</feature>
<gene>
    <name evidence="9" type="ORF">PGLA1383_LOCUS1417</name>
</gene>
<accession>A0A813D4E7</accession>
<dbReference type="NCBIfam" id="TIGR00832">
    <property type="entry name" value="acr3"/>
    <property type="match status" value="1"/>
</dbReference>
<feature type="transmembrane region" description="Helical" evidence="8">
    <location>
        <begin position="202"/>
        <end position="227"/>
    </location>
</feature>
<evidence type="ECO:0008006" key="11">
    <source>
        <dbReference type="Google" id="ProtNLM"/>
    </source>
</evidence>
<feature type="transmembrane region" description="Helical" evidence="8">
    <location>
        <begin position="91"/>
        <end position="115"/>
    </location>
</feature>
<evidence type="ECO:0000256" key="7">
    <source>
        <dbReference type="ARBA" id="ARBA00023136"/>
    </source>
</evidence>
<evidence type="ECO:0000256" key="8">
    <source>
        <dbReference type="SAM" id="Phobius"/>
    </source>
</evidence>
<dbReference type="GO" id="GO:0015104">
    <property type="term" value="F:antimonite transmembrane transporter activity"/>
    <property type="evidence" value="ECO:0007669"/>
    <property type="project" value="TreeGrafter"/>
</dbReference>
<feature type="transmembrane region" description="Helical" evidence="8">
    <location>
        <begin position="363"/>
        <end position="382"/>
    </location>
</feature>
<reference evidence="9" key="1">
    <citation type="submission" date="2021-02" db="EMBL/GenBank/DDBJ databases">
        <authorList>
            <person name="Dougan E. K."/>
            <person name="Rhodes N."/>
            <person name="Thang M."/>
            <person name="Chan C."/>
        </authorList>
    </citation>
    <scope>NUCLEOTIDE SEQUENCE</scope>
</reference>
<dbReference type="GO" id="GO:0015105">
    <property type="term" value="F:arsenite transmembrane transporter activity"/>
    <property type="evidence" value="ECO:0007669"/>
    <property type="project" value="TreeGrafter"/>
</dbReference>
<dbReference type="AlphaFoldDB" id="A0A813D4E7"/>
<dbReference type="GO" id="GO:0005886">
    <property type="term" value="C:plasma membrane"/>
    <property type="evidence" value="ECO:0007669"/>
    <property type="project" value="UniProtKB-SubCell"/>
</dbReference>
<evidence type="ECO:0000256" key="1">
    <source>
        <dbReference type="ARBA" id="ARBA00004651"/>
    </source>
</evidence>
<comment type="subcellular location">
    <subcellularLocation>
        <location evidence="1">Cell membrane</location>
        <topology evidence="1">Multi-pass membrane protein</topology>
    </subcellularLocation>
</comment>
<keyword evidence="7 8" id="KW-0472">Membrane</keyword>
<feature type="transmembrane region" description="Helical" evidence="8">
    <location>
        <begin position="338"/>
        <end position="357"/>
    </location>
</feature>